<evidence type="ECO:0000313" key="1">
    <source>
        <dbReference type="EMBL" id="MEB3100403.1"/>
    </source>
</evidence>
<dbReference type="EMBL" id="JAYJLD010000002">
    <property type="protein sequence ID" value="MEB3100403.1"/>
    <property type="molecule type" value="Genomic_DNA"/>
</dbReference>
<gene>
    <name evidence="1" type="ORF">VF724_01855</name>
</gene>
<evidence type="ECO:0000313" key="2">
    <source>
        <dbReference type="Proteomes" id="UP001310386"/>
    </source>
</evidence>
<name>A0ABU5ZD36_9BACL</name>
<comment type="caution">
    <text evidence="1">The sequence shown here is derived from an EMBL/GenBank/DDBJ whole genome shotgun (WGS) entry which is preliminary data.</text>
</comment>
<reference evidence="1" key="1">
    <citation type="submission" date="2023-12" db="EMBL/GenBank/DDBJ databases">
        <title>Fervidustalea candida gen. nov., sp. nov., a novel member of the family Paenibacillaceae isolated from a geothermal area.</title>
        <authorList>
            <person name="Li W.-J."/>
            <person name="Jiao J.-Y."/>
            <person name="Chen Y."/>
        </authorList>
    </citation>
    <scope>NUCLEOTIDE SEQUENCE</scope>
    <source>
        <strain evidence="1">SYSU GA230002</strain>
    </source>
</reference>
<dbReference type="RefSeq" id="WP_371752515.1">
    <property type="nucleotide sequence ID" value="NZ_JAYJLD010000002.1"/>
</dbReference>
<accession>A0ABU5ZD36</accession>
<protein>
    <submittedName>
        <fullName evidence="1">Non-ribosomal peptide synthetase module</fullName>
    </submittedName>
</protein>
<proteinExistence type="predicted"/>
<sequence length="194" mass="22587">MPKRLATEYVKACLRFSGSEMSQFMGFFNEHRVSATIKVCENGNQELVLNEESGDIVLTFEREANEYVCQGSFRVNSPRLTDFFRKLVSAYKGDAIVRRIYASFCMVYYYERGTVVKIVELSEQSQRTIYEYKQTSSKLRKLFESLRIEAEIGLVHMQINGLLDQRNETRNPDLLEKIDLQLEKLAHQLFVLEA</sequence>
<organism evidence="1 2">
    <name type="scientific">Ferviditalea candida</name>
    <dbReference type="NCBI Taxonomy" id="3108399"/>
    <lineage>
        <taxon>Bacteria</taxon>
        <taxon>Bacillati</taxon>
        <taxon>Bacillota</taxon>
        <taxon>Bacilli</taxon>
        <taxon>Bacillales</taxon>
        <taxon>Paenibacillaceae</taxon>
        <taxon>Ferviditalea</taxon>
    </lineage>
</organism>
<dbReference type="Proteomes" id="UP001310386">
    <property type="component" value="Unassembled WGS sequence"/>
</dbReference>
<keyword evidence="2" id="KW-1185">Reference proteome</keyword>